<dbReference type="AlphaFoldDB" id="A0A9J6CVL9"/>
<keyword evidence="2" id="KW-1185">Reference proteome</keyword>
<reference evidence="1" key="1">
    <citation type="journal article" date="2020" name="Cell">
        <title>Large-Scale Comparative Analyses of Tick Genomes Elucidate Their Genetic Diversity and Vector Capacities.</title>
        <authorList>
            <consortium name="Tick Genome and Microbiome Consortium (TIGMIC)"/>
            <person name="Jia N."/>
            <person name="Wang J."/>
            <person name="Shi W."/>
            <person name="Du L."/>
            <person name="Sun Y."/>
            <person name="Zhan W."/>
            <person name="Jiang J.F."/>
            <person name="Wang Q."/>
            <person name="Zhang B."/>
            <person name="Ji P."/>
            <person name="Bell-Sakyi L."/>
            <person name="Cui X.M."/>
            <person name="Yuan T.T."/>
            <person name="Jiang B.G."/>
            <person name="Yang W.F."/>
            <person name="Lam T.T."/>
            <person name="Chang Q.C."/>
            <person name="Ding S.J."/>
            <person name="Wang X.J."/>
            <person name="Zhu J.G."/>
            <person name="Ruan X.D."/>
            <person name="Zhao L."/>
            <person name="Wei J.T."/>
            <person name="Ye R.Z."/>
            <person name="Que T.C."/>
            <person name="Du C.H."/>
            <person name="Zhou Y.H."/>
            <person name="Cheng J.X."/>
            <person name="Dai P.F."/>
            <person name="Guo W.B."/>
            <person name="Han X.H."/>
            <person name="Huang E.J."/>
            <person name="Li L.F."/>
            <person name="Wei W."/>
            <person name="Gao Y.C."/>
            <person name="Liu J.Z."/>
            <person name="Shao H.Z."/>
            <person name="Wang X."/>
            <person name="Wang C.C."/>
            <person name="Yang T.C."/>
            <person name="Huo Q.B."/>
            <person name="Li W."/>
            <person name="Chen H.Y."/>
            <person name="Chen S.E."/>
            <person name="Zhou L.G."/>
            <person name="Ni X.B."/>
            <person name="Tian J.H."/>
            <person name="Sheng Y."/>
            <person name="Liu T."/>
            <person name="Pan Y.S."/>
            <person name="Xia L.Y."/>
            <person name="Li J."/>
            <person name="Zhao F."/>
            <person name="Cao W.C."/>
        </authorList>
    </citation>
    <scope>NUCLEOTIDE SEQUENCE</scope>
    <source>
        <strain evidence="1">Rmic-2018</strain>
    </source>
</reference>
<comment type="caution">
    <text evidence="1">The sequence shown here is derived from an EMBL/GenBank/DDBJ whole genome shotgun (WGS) entry which is preliminary data.</text>
</comment>
<protein>
    <submittedName>
        <fullName evidence="1">Uncharacterized protein</fullName>
    </submittedName>
</protein>
<organism evidence="1 2">
    <name type="scientific">Rhipicephalus microplus</name>
    <name type="common">Cattle tick</name>
    <name type="synonym">Boophilus microplus</name>
    <dbReference type="NCBI Taxonomy" id="6941"/>
    <lineage>
        <taxon>Eukaryota</taxon>
        <taxon>Metazoa</taxon>
        <taxon>Ecdysozoa</taxon>
        <taxon>Arthropoda</taxon>
        <taxon>Chelicerata</taxon>
        <taxon>Arachnida</taxon>
        <taxon>Acari</taxon>
        <taxon>Parasitiformes</taxon>
        <taxon>Ixodida</taxon>
        <taxon>Ixodoidea</taxon>
        <taxon>Ixodidae</taxon>
        <taxon>Rhipicephalinae</taxon>
        <taxon>Rhipicephalus</taxon>
        <taxon>Boophilus</taxon>
    </lineage>
</organism>
<proteinExistence type="predicted"/>
<sequence length="117" mass="13880">MKNSQRIKLNDLIRKVYKMTLGLSPSTSTEKLLKMGVHNKWEKLTEAHRVNQLERLQMTNTGRARLQVLGNRIDDDMHVSHRIPYNIRNNLHISSIPRNMHPEYDKERRQAKIELLK</sequence>
<gene>
    <name evidence="1" type="ORF">HPB51_029177</name>
</gene>
<dbReference type="EMBL" id="JABSTU010006463">
    <property type="protein sequence ID" value="KAH7934450.1"/>
    <property type="molecule type" value="Genomic_DNA"/>
</dbReference>
<evidence type="ECO:0000313" key="1">
    <source>
        <dbReference type="EMBL" id="KAH7934450.1"/>
    </source>
</evidence>
<dbReference type="Proteomes" id="UP000821866">
    <property type="component" value="Unassembled WGS sequence"/>
</dbReference>
<name>A0A9J6CVL9_RHIMP</name>
<evidence type="ECO:0000313" key="2">
    <source>
        <dbReference type="Proteomes" id="UP000821866"/>
    </source>
</evidence>
<accession>A0A9J6CVL9</accession>
<reference evidence="1" key="2">
    <citation type="submission" date="2021-09" db="EMBL/GenBank/DDBJ databases">
        <authorList>
            <person name="Jia N."/>
            <person name="Wang J."/>
            <person name="Shi W."/>
            <person name="Du L."/>
            <person name="Sun Y."/>
            <person name="Zhan W."/>
            <person name="Jiang J."/>
            <person name="Wang Q."/>
            <person name="Zhang B."/>
            <person name="Ji P."/>
            <person name="Sakyi L.B."/>
            <person name="Cui X."/>
            <person name="Yuan T."/>
            <person name="Jiang B."/>
            <person name="Yang W."/>
            <person name="Lam T.T.-Y."/>
            <person name="Chang Q."/>
            <person name="Ding S."/>
            <person name="Wang X."/>
            <person name="Zhu J."/>
            <person name="Ruan X."/>
            <person name="Zhao L."/>
            <person name="Wei J."/>
            <person name="Que T."/>
            <person name="Du C."/>
            <person name="Cheng J."/>
            <person name="Dai P."/>
            <person name="Han X."/>
            <person name="Huang E."/>
            <person name="Gao Y."/>
            <person name="Liu J."/>
            <person name="Shao H."/>
            <person name="Ye R."/>
            <person name="Li L."/>
            <person name="Wei W."/>
            <person name="Wang X."/>
            <person name="Wang C."/>
            <person name="Huo Q."/>
            <person name="Li W."/>
            <person name="Guo W."/>
            <person name="Chen H."/>
            <person name="Chen S."/>
            <person name="Zhou L."/>
            <person name="Zhou L."/>
            <person name="Ni X."/>
            <person name="Tian J."/>
            <person name="Zhou Y."/>
            <person name="Sheng Y."/>
            <person name="Liu T."/>
            <person name="Pan Y."/>
            <person name="Xia L."/>
            <person name="Li J."/>
            <person name="Zhao F."/>
            <person name="Cao W."/>
        </authorList>
    </citation>
    <scope>NUCLEOTIDE SEQUENCE</scope>
    <source>
        <strain evidence="1">Rmic-2018</strain>
        <tissue evidence="1">Larvae</tissue>
    </source>
</reference>